<proteinExistence type="predicted"/>
<accession>A0A938YDW9</accession>
<evidence type="ECO:0000313" key="1">
    <source>
        <dbReference type="EMBL" id="MBM9468034.1"/>
    </source>
</evidence>
<dbReference type="AlphaFoldDB" id="A0A938YDW9"/>
<protein>
    <submittedName>
        <fullName evidence="1">Uncharacterized protein</fullName>
    </submittedName>
</protein>
<organism evidence="1 2">
    <name type="scientific">Nakamurella leprariae</name>
    <dbReference type="NCBI Taxonomy" id="2803911"/>
    <lineage>
        <taxon>Bacteria</taxon>
        <taxon>Bacillati</taxon>
        <taxon>Actinomycetota</taxon>
        <taxon>Actinomycetes</taxon>
        <taxon>Nakamurellales</taxon>
        <taxon>Nakamurellaceae</taxon>
        <taxon>Nakamurella</taxon>
    </lineage>
</organism>
<dbReference type="EMBL" id="JAERWK010000015">
    <property type="protein sequence ID" value="MBM9468034.1"/>
    <property type="molecule type" value="Genomic_DNA"/>
</dbReference>
<reference evidence="1" key="1">
    <citation type="submission" date="2021-01" db="EMBL/GenBank/DDBJ databases">
        <title>YIM 132084 draft genome.</title>
        <authorList>
            <person name="An D."/>
        </authorList>
    </citation>
    <scope>NUCLEOTIDE SEQUENCE</scope>
    <source>
        <strain evidence="1">YIM 132084</strain>
    </source>
</reference>
<evidence type="ECO:0000313" key="2">
    <source>
        <dbReference type="Proteomes" id="UP000663792"/>
    </source>
</evidence>
<name>A0A938YDW9_9ACTN</name>
<dbReference type="RefSeq" id="WP_205260983.1">
    <property type="nucleotide sequence ID" value="NZ_JAERWK010000015.1"/>
</dbReference>
<dbReference type="Proteomes" id="UP000663792">
    <property type="component" value="Unassembled WGS sequence"/>
</dbReference>
<sequence>MQEATVNIDKNQILEFLRGQDKQREADQAAQELPDQVDTDRDAGLLSKFGIDIPALLAKFGLGDKLGGIADKLPGGLGKLL</sequence>
<comment type="caution">
    <text evidence="1">The sequence shown here is derived from an EMBL/GenBank/DDBJ whole genome shotgun (WGS) entry which is preliminary data.</text>
</comment>
<gene>
    <name evidence="1" type="ORF">JL106_12160</name>
</gene>
<keyword evidence="2" id="KW-1185">Reference proteome</keyword>